<sequence>MCNEYKQGLLNDNDIISRSVTLSRKSQFPMSDEDYYLDTWPSIVDFPNETCVGLRGMGISGSQTLCFDTETKKLIRAFNFPHEGPPAWLHNGGADDDPKFGKRETSYLPNEGNSFWPIPKASGTSDTSVP</sequence>
<organism evidence="2 3">
    <name type="scientific">Rhizorhabdus wittichii (strain DSM 6014 / CCUG 31198 / JCM 15750 / NBRC 105917 / EY 4224 / RW1)</name>
    <name type="common">Sphingomonas wittichii</name>
    <dbReference type="NCBI Taxonomy" id="392499"/>
    <lineage>
        <taxon>Bacteria</taxon>
        <taxon>Pseudomonadati</taxon>
        <taxon>Pseudomonadota</taxon>
        <taxon>Alphaproteobacteria</taxon>
        <taxon>Sphingomonadales</taxon>
        <taxon>Sphingomonadaceae</taxon>
        <taxon>Rhizorhabdus</taxon>
    </lineage>
</organism>
<proteinExistence type="predicted"/>
<dbReference type="KEGG" id="swi:Swit_1418"/>
<feature type="region of interest" description="Disordered" evidence="1">
    <location>
        <begin position="86"/>
        <end position="130"/>
    </location>
</feature>
<dbReference type="AlphaFoldDB" id="A0A9J9HA99"/>
<dbReference type="EMBL" id="CP000699">
    <property type="protein sequence ID" value="ABQ67782.1"/>
    <property type="molecule type" value="Genomic_DNA"/>
</dbReference>
<name>A0A9J9HA99_RHIWR</name>
<feature type="compositionally biased region" description="Basic and acidic residues" evidence="1">
    <location>
        <begin position="96"/>
        <end position="105"/>
    </location>
</feature>
<gene>
    <name evidence="2" type="ordered locus">Swit_1418</name>
</gene>
<evidence type="ECO:0000313" key="2">
    <source>
        <dbReference type="EMBL" id="ABQ67782.1"/>
    </source>
</evidence>
<evidence type="ECO:0000256" key="1">
    <source>
        <dbReference type="SAM" id="MobiDB-lite"/>
    </source>
</evidence>
<evidence type="ECO:0000313" key="3">
    <source>
        <dbReference type="Proteomes" id="UP000001989"/>
    </source>
</evidence>
<dbReference type="Proteomes" id="UP000001989">
    <property type="component" value="Chromosome"/>
</dbReference>
<accession>A0A9J9HA99</accession>
<reference evidence="2 3" key="1">
    <citation type="journal article" date="2010" name="J. Bacteriol.">
        <title>Genome sequence of the dioxin-mineralizing bacterium Sphingomonas wittichii RW1.</title>
        <authorList>
            <person name="Miller T.R."/>
            <person name="Delcher A.L."/>
            <person name="Salzberg S.L."/>
            <person name="Saunders E."/>
            <person name="Detter J.C."/>
            <person name="Halden R.U."/>
        </authorList>
    </citation>
    <scope>NUCLEOTIDE SEQUENCE [LARGE SCALE GENOMIC DNA]</scope>
    <source>
        <strain evidence="3">DSM 6014 / CCUG 31198 / JCM 15750 / NBRC 105917 / EY 4224 / RW1</strain>
    </source>
</reference>
<keyword evidence="3" id="KW-1185">Reference proteome</keyword>
<protein>
    <submittedName>
        <fullName evidence="2">Uncharacterized protein</fullName>
    </submittedName>
</protein>